<dbReference type="SUPFAM" id="SSF109604">
    <property type="entry name" value="HD-domain/PDEase-like"/>
    <property type="match status" value="1"/>
</dbReference>
<evidence type="ECO:0000313" key="4">
    <source>
        <dbReference type="EMBL" id="OHA92850.1"/>
    </source>
</evidence>
<accession>A0A1G2T6G6</accession>
<dbReference type="InterPro" id="IPR039356">
    <property type="entry name" value="YfbR/HDDC2"/>
</dbReference>
<comment type="caution">
    <text evidence="4">The sequence shown here is derived from an EMBL/GenBank/DDBJ whole genome shotgun (WGS) entry which is preliminary data.</text>
</comment>
<dbReference type="Proteomes" id="UP000179264">
    <property type="component" value="Unassembled WGS sequence"/>
</dbReference>
<dbReference type="AlphaFoldDB" id="A0A1G2T6G6"/>
<reference evidence="4 5" key="1">
    <citation type="journal article" date="2016" name="Nat. Commun.">
        <title>Thousands of microbial genomes shed light on interconnected biogeochemical processes in an aquifer system.</title>
        <authorList>
            <person name="Anantharaman K."/>
            <person name="Brown C.T."/>
            <person name="Hug L.A."/>
            <person name="Sharon I."/>
            <person name="Castelle C.J."/>
            <person name="Probst A.J."/>
            <person name="Thomas B.C."/>
            <person name="Singh A."/>
            <person name="Wilkins M.J."/>
            <person name="Karaoz U."/>
            <person name="Brodie E.L."/>
            <person name="Williams K.H."/>
            <person name="Hubbard S.S."/>
            <person name="Banfield J.F."/>
        </authorList>
    </citation>
    <scope>NUCLEOTIDE SEQUENCE [LARGE SCALE GENOMIC DNA]</scope>
</reference>
<name>A0A1G2T6G6_9BACT</name>
<dbReference type="GO" id="GO:0005737">
    <property type="term" value="C:cytoplasm"/>
    <property type="evidence" value="ECO:0007669"/>
    <property type="project" value="TreeGrafter"/>
</dbReference>
<dbReference type="Pfam" id="PF13023">
    <property type="entry name" value="HD_3"/>
    <property type="match status" value="1"/>
</dbReference>
<dbReference type="Gene3D" id="1.10.3210.10">
    <property type="entry name" value="Hypothetical protein af1432"/>
    <property type="match status" value="1"/>
</dbReference>
<keyword evidence="2" id="KW-0378">Hydrolase</keyword>
<dbReference type="GO" id="GO:0002953">
    <property type="term" value="F:5'-deoxynucleotidase activity"/>
    <property type="evidence" value="ECO:0007669"/>
    <property type="project" value="InterPro"/>
</dbReference>
<keyword evidence="1" id="KW-0479">Metal-binding</keyword>
<sequence>MPKNKSNLQKILEFTKLLHKFRSVNRTVSISGSDREENDVEHSYMLAILADYIISLENLKLDRHKVMLYCLAHDLVEAYAGDTYFYSSDSDYVNSKHKRELDALNQMRSEFSEHQTLWKTIETYEAKEDEESRFVYALDKVQPVIHIYLDGGKSWKKYNVKLEHLTEKKNDKIKVSPVIEKYWNEFLEILEKNKSTLFPE</sequence>
<proteinExistence type="predicted"/>
<evidence type="ECO:0000313" key="5">
    <source>
        <dbReference type="Proteomes" id="UP000179264"/>
    </source>
</evidence>
<protein>
    <recommendedName>
        <fullName evidence="3">HD domain-containing protein</fullName>
    </recommendedName>
</protein>
<evidence type="ECO:0000256" key="2">
    <source>
        <dbReference type="ARBA" id="ARBA00022801"/>
    </source>
</evidence>
<dbReference type="GO" id="GO:0046872">
    <property type="term" value="F:metal ion binding"/>
    <property type="evidence" value="ECO:0007669"/>
    <property type="project" value="UniProtKB-KW"/>
</dbReference>
<evidence type="ECO:0000259" key="3">
    <source>
        <dbReference type="Pfam" id="PF13023"/>
    </source>
</evidence>
<dbReference type="InterPro" id="IPR006674">
    <property type="entry name" value="HD_domain"/>
</dbReference>
<dbReference type="PANTHER" id="PTHR11845">
    <property type="entry name" value="5'-DEOXYNUCLEOTIDASE HDDC2"/>
    <property type="match status" value="1"/>
</dbReference>
<evidence type="ECO:0000256" key="1">
    <source>
        <dbReference type="ARBA" id="ARBA00022723"/>
    </source>
</evidence>
<dbReference type="EMBL" id="MHVL01000034">
    <property type="protein sequence ID" value="OHA92850.1"/>
    <property type="molecule type" value="Genomic_DNA"/>
</dbReference>
<dbReference type="PANTHER" id="PTHR11845:SF13">
    <property type="entry name" value="5'-DEOXYNUCLEOTIDASE HDDC2"/>
    <property type="match status" value="1"/>
</dbReference>
<feature type="domain" description="HD" evidence="3">
    <location>
        <begin position="20"/>
        <end position="174"/>
    </location>
</feature>
<gene>
    <name evidence="4" type="ORF">A2W58_03300</name>
</gene>
<organism evidence="4 5">
    <name type="scientific">Candidatus Zambryskibacteria bacterium RIFCSPHIGHO2_02_38_10.5</name>
    <dbReference type="NCBI Taxonomy" id="1802742"/>
    <lineage>
        <taxon>Bacteria</taxon>
        <taxon>Candidatus Zambryskiibacteriota</taxon>
    </lineage>
</organism>